<evidence type="ECO:0000259" key="11">
    <source>
        <dbReference type="PROSITE" id="PS51918"/>
    </source>
</evidence>
<dbReference type="InterPro" id="IPR034457">
    <property type="entry name" value="Organic_radical-activating"/>
</dbReference>
<dbReference type="PROSITE" id="PS51918">
    <property type="entry name" value="RADICAL_SAM"/>
    <property type="match status" value="1"/>
</dbReference>
<dbReference type="GO" id="GO:0046872">
    <property type="term" value="F:metal ion binding"/>
    <property type="evidence" value="ECO:0007669"/>
    <property type="project" value="UniProtKB-UniRule"/>
</dbReference>
<protein>
    <recommendedName>
        <fullName evidence="3 10">Pyruvate formate-lyase-activating enzyme</fullName>
        <ecNumber evidence="10">1.97.1.4</ecNumber>
    </recommendedName>
</protein>
<dbReference type="InterPro" id="IPR001989">
    <property type="entry name" value="Radical_activat_CS"/>
</dbReference>
<evidence type="ECO:0000256" key="3">
    <source>
        <dbReference type="ARBA" id="ARBA00021356"/>
    </source>
</evidence>
<evidence type="ECO:0000256" key="6">
    <source>
        <dbReference type="ARBA" id="ARBA00022723"/>
    </source>
</evidence>
<dbReference type="InterPro" id="IPR058240">
    <property type="entry name" value="rSAM_sf"/>
</dbReference>
<evidence type="ECO:0000256" key="2">
    <source>
        <dbReference type="ARBA" id="ARBA00009777"/>
    </source>
</evidence>
<dbReference type="Pfam" id="PF04055">
    <property type="entry name" value="Radical_SAM"/>
    <property type="match status" value="1"/>
</dbReference>
<sequence>MNREQTGYLHSVETFGTVDGPGMRYVLFLSGCTLGCIFCHNRDTWEFGNKTISVTEVLADYEKYRSFYDASGGGLTISGGEPLLQPDFVGALFQACREQGIHTTLDTAGFCAPNALEKVLPYTDLVMFSVKAANRATHLRLTGQERRDIIENLRLVALTTPLIVRHVIIPGITDTEQELAEFAELICSLPIQPRVELLPYHQAGRQKWQQLSLVYPLDGVASATADDITRAAKLLSARGVVGA</sequence>
<dbReference type="PANTHER" id="PTHR30352:SF5">
    <property type="entry name" value="PYRUVATE FORMATE-LYASE 1-ACTIVATING ENZYME"/>
    <property type="match status" value="1"/>
</dbReference>
<comment type="subcellular location">
    <subcellularLocation>
        <location evidence="10">Cytoplasm</location>
    </subcellularLocation>
</comment>
<dbReference type="OrthoDB" id="9782387at2"/>
<organism evidence="12 13">
    <name type="scientific">Anaerosporomusa subterranea</name>
    <dbReference type="NCBI Taxonomy" id="1794912"/>
    <lineage>
        <taxon>Bacteria</taxon>
        <taxon>Bacillati</taxon>
        <taxon>Bacillota</taxon>
        <taxon>Negativicutes</taxon>
        <taxon>Acetonemataceae</taxon>
        <taxon>Anaerosporomusa</taxon>
    </lineage>
</organism>
<comment type="similarity">
    <text evidence="2 10">Belongs to the organic radical-activating enzymes family.</text>
</comment>
<feature type="domain" description="Radical SAM core" evidence="11">
    <location>
        <begin position="18"/>
        <end position="238"/>
    </location>
</feature>
<dbReference type="GO" id="GO:0016829">
    <property type="term" value="F:lyase activity"/>
    <property type="evidence" value="ECO:0007669"/>
    <property type="project" value="UniProtKB-KW"/>
</dbReference>
<gene>
    <name evidence="12" type="ORF">AXX12_11110</name>
</gene>
<reference evidence="12 13" key="1">
    <citation type="submission" date="2016-02" db="EMBL/GenBank/DDBJ databases">
        <title>Anaerosporomusa subterraneum gen. nov., sp. nov., a spore-forming obligate anaerobe isolated from saprolite.</title>
        <authorList>
            <person name="Choi J.K."/>
            <person name="Shah M."/>
            <person name="Yee N."/>
        </authorList>
    </citation>
    <scope>NUCLEOTIDE SEQUENCE [LARGE SCALE GENOMIC DNA]</scope>
    <source>
        <strain evidence="12 13">RU4</strain>
    </source>
</reference>
<keyword evidence="10" id="KW-0963">Cytoplasm</keyword>
<dbReference type="GO" id="GO:0043365">
    <property type="term" value="F:[formate-C-acetyltransferase]-activating enzyme activity"/>
    <property type="evidence" value="ECO:0007669"/>
    <property type="project" value="UniProtKB-UniRule"/>
</dbReference>
<comment type="caution">
    <text evidence="12">The sequence shown here is derived from an EMBL/GenBank/DDBJ whole genome shotgun (WGS) entry which is preliminary data.</text>
</comment>
<dbReference type="Proteomes" id="UP000076268">
    <property type="component" value="Unassembled WGS sequence"/>
</dbReference>
<dbReference type="GO" id="GO:0005737">
    <property type="term" value="C:cytoplasm"/>
    <property type="evidence" value="ECO:0007669"/>
    <property type="project" value="UniProtKB-SubCell"/>
</dbReference>
<keyword evidence="6 10" id="KW-0479">Metal-binding</keyword>
<evidence type="ECO:0000313" key="12">
    <source>
        <dbReference type="EMBL" id="KYZ75749.1"/>
    </source>
</evidence>
<evidence type="ECO:0000256" key="5">
    <source>
        <dbReference type="ARBA" id="ARBA00022691"/>
    </source>
</evidence>
<dbReference type="InterPro" id="IPR007197">
    <property type="entry name" value="rSAM"/>
</dbReference>
<dbReference type="SUPFAM" id="SSF102114">
    <property type="entry name" value="Radical SAM enzymes"/>
    <property type="match status" value="1"/>
</dbReference>
<dbReference type="SFLD" id="SFLDG01066">
    <property type="entry name" value="organic_radical-activating_enz"/>
    <property type="match status" value="1"/>
</dbReference>
<evidence type="ECO:0000256" key="10">
    <source>
        <dbReference type="RuleBase" id="RU362053"/>
    </source>
</evidence>
<dbReference type="SFLD" id="SFLDS00029">
    <property type="entry name" value="Radical_SAM"/>
    <property type="match status" value="1"/>
</dbReference>
<keyword evidence="4 10" id="KW-0004">4Fe-4S</keyword>
<keyword evidence="8 10" id="KW-0408">Iron</keyword>
<evidence type="ECO:0000256" key="1">
    <source>
        <dbReference type="ARBA" id="ARBA00003141"/>
    </source>
</evidence>
<dbReference type="Gene3D" id="3.20.20.70">
    <property type="entry name" value="Aldolase class I"/>
    <property type="match status" value="1"/>
</dbReference>
<dbReference type="NCBIfam" id="TIGR02493">
    <property type="entry name" value="PFLA"/>
    <property type="match status" value="1"/>
</dbReference>
<dbReference type="GO" id="GO:0051539">
    <property type="term" value="F:4 iron, 4 sulfur cluster binding"/>
    <property type="evidence" value="ECO:0007669"/>
    <property type="project" value="UniProtKB-UniRule"/>
</dbReference>
<dbReference type="EMBL" id="LSGP01000020">
    <property type="protein sequence ID" value="KYZ75749.1"/>
    <property type="molecule type" value="Genomic_DNA"/>
</dbReference>
<comment type="cofactor">
    <cofactor evidence="10">
        <name>[4Fe-4S] cluster</name>
        <dbReference type="ChEBI" id="CHEBI:49883"/>
    </cofactor>
    <text evidence="10">Binds 1 [4Fe-4S] cluster. The cluster is coordinated with 3 cysteines and an exchangeable S-adenosyl-L-methionine.</text>
</comment>
<keyword evidence="9 10" id="KW-0411">Iron-sulfur</keyword>
<dbReference type="STRING" id="1794912.AXX12_11110"/>
<dbReference type="PROSITE" id="PS01087">
    <property type="entry name" value="RADICAL_ACTIVATING"/>
    <property type="match status" value="1"/>
</dbReference>
<dbReference type="RefSeq" id="WP_066243475.1">
    <property type="nucleotide sequence ID" value="NZ_LSGP01000020.1"/>
</dbReference>
<name>A0A154BPC5_ANASB</name>
<evidence type="ECO:0000256" key="7">
    <source>
        <dbReference type="ARBA" id="ARBA00023002"/>
    </source>
</evidence>
<keyword evidence="5 10" id="KW-0949">S-adenosyl-L-methionine</keyword>
<evidence type="ECO:0000256" key="4">
    <source>
        <dbReference type="ARBA" id="ARBA00022485"/>
    </source>
</evidence>
<dbReference type="EC" id="1.97.1.4" evidence="10"/>
<keyword evidence="12" id="KW-0456">Lyase</keyword>
<keyword evidence="7 10" id="KW-0560">Oxidoreductase</keyword>
<evidence type="ECO:0000313" key="13">
    <source>
        <dbReference type="Proteomes" id="UP000076268"/>
    </source>
</evidence>
<accession>A0A154BPC5</accession>
<comment type="function">
    <text evidence="1 10">Activation of pyruvate formate-lyase under anaerobic conditions by generation of an organic free radical, using S-adenosylmethionine and reduced flavodoxin as cosubstrates to produce 5'-deoxy-adenosine.</text>
</comment>
<dbReference type="AlphaFoldDB" id="A0A154BPC5"/>
<comment type="catalytic activity">
    <reaction evidence="10">
        <text>glycyl-[formate C-acetyltransferase] + reduced [flavodoxin] + S-adenosyl-L-methionine = glycin-2-yl radical-[formate C-acetyltransferase] + semiquinone [flavodoxin] + 5'-deoxyadenosine + L-methionine + H(+)</text>
        <dbReference type="Rhea" id="RHEA:19225"/>
        <dbReference type="Rhea" id="RHEA-COMP:10622"/>
        <dbReference type="Rhea" id="RHEA-COMP:12190"/>
        <dbReference type="Rhea" id="RHEA-COMP:12191"/>
        <dbReference type="Rhea" id="RHEA-COMP:14480"/>
        <dbReference type="ChEBI" id="CHEBI:15378"/>
        <dbReference type="ChEBI" id="CHEBI:17319"/>
        <dbReference type="ChEBI" id="CHEBI:29947"/>
        <dbReference type="ChEBI" id="CHEBI:32722"/>
        <dbReference type="ChEBI" id="CHEBI:57618"/>
        <dbReference type="ChEBI" id="CHEBI:57844"/>
        <dbReference type="ChEBI" id="CHEBI:59789"/>
        <dbReference type="ChEBI" id="CHEBI:140311"/>
        <dbReference type="EC" id="1.97.1.4"/>
    </reaction>
</comment>
<evidence type="ECO:0000256" key="8">
    <source>
        <dbReference type="ARBA" id="ARBA00023004"/>
    </source>
</evidence>
<dbReference type="InterPro" id="IPR012838">
    <property type="entry name" value="PFL1_activating"/>
</dbReference>
<proteinExistence type="inferred from homology"/>
<dbReference type="PANTHER" id="PTHR30352">
    <property type="entry name" value="PYRUVATE FORMATE-LYASE-ACTIVATING ENZYME"/>
    <property type="match status" value="1"/>
</dbReference>
<keyword evidence="13" id="KW-1185">Reference proteome</keyword>
<dbReference type="InterPro" id="IPR013785">
    <property type="entry name" value="Aldolase_TIM"/>
</dbReference>
<evidence type="ECO:0000256" key="9">
    <source>
        <dbReference type="ARBA" id="ARBA00023014"/>
    </source>
</evidence>
<dbReference type="CDD" id="cd01335">
    <property type="entry name" value="Radical_SAM"/>
    <property type="match status" value="1"/>
</dbReference>
<keyword evidence="12" id="KW-0670">Pyruvate</keyword>